<name>G3MB39_9CAUD</name>
<accession>G3MB39</accession>
<evidence type="ECO:0000313" key="2">
    <source>
        <dbReference type="Proteomes" id="UP000009273"/>
    </source>
</evidence>
<gene>
    <name evidence="1" type="primary">659</name>
    <name evidence="1" type="ORF">G_659</name>
</gene>
<protein>
    <submittedName>
        <fullName evidence="1">Gp659</fullName>
    </submittedName>
</protein>
<evidence type="ECO:0000313" key="1">
    <source>
        <dbReference type="EMBL" id="AEO93902.1"/>
    </source>
</evidence>
<dbReference type="EMBL" id="JN638751">
    <property type="protein sequence ID" value="AEO93902.1"/>
    <property type="molecule type" value="Genomic_DNA"/>
</dbReference>
<dbReference type="KEGG" id="vg:18563867"/>
<sequence length="62" mass="7085">MEFKTTREITIENLNSILIIPEGATLYQIPNDHLGNVRDVNHYSWNGEIIAIEKDSDSVEKV</sequence>
<proteinExistence type="predicted"/>
<dbReference type="RefSeq" id="YP_009015951.1">
    <property type="nucleotide sequence ID" value="NC_023719.1"/>
</dbReference>
<dbReference type="GeneID" id="18563867"/>
<reference evidence="1 2" key="1">
    <citation type="submission" date="2011-09" db="EMBL/GenBank/DDBJ databases">
        <authorList>
            <person name="Pope W.H."/>
            <person name="Pedulla M.L."/>
            <person name="Ford M.E."/>
            <person name="Peebles C.L."/>
            <person name="Hatfull G.H."/>
            <person name="Hendrix R.W."/>
        </authorList>
    </citation>
    <scope>NUCLEOTIDE SEQUENCE [LARGE SCALE GENOMIC DNA]</scope>
    <source>
        <strain evidence="1">G</strain>
    </source>
</reference>
<organism evidence="1 2">
    <name type="scientific">Bacillus phage G</name>
    <dbReference type="NCBI Taxonomy" id="2884420"/>
    <lineage>
        <taxon>Viruses</taxon>
        <taxon>Duplodnaviria</taxon>
        <taxon>Heunggongvirae</taxon>
        <taxon>Uroviricota</taxon>
        <taxon>Caudoviricetes</taxon>
        <taxon>Donellivirus</taxon>
        <taxon>Donellivirus gee</taxon>
    </lineage>
</organism>
<keyword evidence="2" id="KW-1185">Reference proteome</keyword>
<dbReference type="Proteomes" id="UP000009273">
    <property type="component" value="Segment"/>
</dbReference>